<reference evidence="1 2" key="1">
    <citation type="submission" date="2014-02" db="EMBL/GenBank/DDBJ databases">
        <title>Draft genome sequence of Lysinibacillus odysseyi NBRC 100172.</title>
        <authorList>
            <person name="Zhang F."/>
            <person name="Wang G."/>
            <person name="Zhang L."/>
        </authorList>
    </citation>
    <scope>NUCLEOTIDE SEQUENCE [LARGE SCALE GENOMIC DNA]</scope>
    <source>
        <strain evidence="1 2">NBRC 100172</strain>
    </source>
</reference>
<dbReference type="EMBL" id="JPVP01000060">
    <property type="protein sequence ID" value="KGR81879.1"/>
    <property type="molecule type" value="Genomic_DNA"/>
</dbReference>
<evidence type="ECO:0000313" key="2">
    <source>
        <dbReference type="Proteomes" id="UP000030437"/>
    </source>
</evidence>
<accession>A0A0A3IAZ5</accession>
<evidence type="ECO:0000313" key="1">
    <source>
        <dbReference type="EMBL" id="KGR81879.1"/>
    </source>
</evidence>
<dbReference type="OrthoDB" id="2648027at2"/>
<dbReference type="eggNOG" id="ENOG50332XW">
    <property type="taxonomic scope" value="Bacteria"/>
</dbReference>
<proteinExistence type="predicted"/>
<organism evidence="1 2">
    <name type="scientific">Lysinibacillus odysseyi 34hs-1 = NBRC 100172</name>
    <dbReference type="NCBI Taxonomy" id="1220589"/>
    <lineage>
        <taxon>Bacteria</taxon>
        <taxon>Bacillati</taxon>
        <taxon>Bacillota</taxon>
        <taxon>Bacilli</taxon>
        <taxon>Bacillales</taxon>
        <taxon>Bacillaceae</taxon>
        <taxon>Lysinibacillus</taxon>
    </lineage>
</organism>
<name>A0A0A3IAZ5_9BACI</name>
<dbReference type="RefSeq" id="WP_036158898.1">
    <property type="nucleotide sequence ID" value="NZ_AVCX01000001.1"/>
</dbReference>
<keyword evidence="2" id="KW-1185">Reference proteome</keyword>
<sequence>MDISLMEAYIIETLKENGISLEETERRIAEDQLAEWQEQYKMDFTLLKRLEPQQLRDAFSGKYRIKFVTINGLKNLLRMRFDIQANHYMEVENGLLNLSINKTIEEQIRGMLSSNWTITRAGDEISILVEG</sequence>
<dbReference type="Proteomes" id="UP000030437">
    <property type="component" value="Unassembled WGS sequence"/>
</dbReference>
<protein>
    <submittedName>
        <fullName evidence="1">Uncharacterized protein</fullName>
    </submittedName>
</protein>
<gene>
    <name evidence="1" type="ORF">CD32_21435</name>
</gene>
<comment type="caution">
    <text evidence="1">The sequence shown here is derived from an EMBL/GenBank/DDBJ whole genome shotgun (WGS) entry which is preliminary data.</text>
</comment>
<dbReference type="AlphaFoldDB" id="A0A0A3IAZ5"/>